<dbReference type="EMBL" id="CP101462">
    <property type="protein sequence ID" value="UTT43481.1"/>
    <property type="molecule type" value="Genomic_DNA"/>
</dbReference>
<accession>A0ABY5FPG9</accession>
<evidence type="ECO:0008006" key="3">
    <source>
        <dbReference type="Google" id="ProtNLM"/>
    </source>
</evidence>
<dbReference type="Proteomes" id="UP001060325">
    <property type="component" value="Chromosome"/>
</dbReference>
<keyword evidence="2" id="KW-1185">Reference proteome</keyword>
<dbReference type="RefSeq" id="WP_255177862.1">
    <property type="nucleotide sequence ID" value="NZ_CP101462.1"/>
</dbReference>
<protein>
    <recommendedName>
        <fullName evidence="3">Secreted protein</fullName>
    </recommendedName>
</protein>
<sequence>MKLKLPYSTLLTLLLVFTLFLTQIGIPLATYAEEHPLTVEPFSPDSTKVKVSGKADTLYGVYANEVYDEYRTDSTGNVEILFPNGPRGGFHLYEVHASGSISHNRFFTPILKGSISEPSFLGINSNNEAVFYAFRANIHVKIGDEVLSGYETLKISMSNLDNPVVKAFSSQEDTFSSTCVVQNRSAEVCNGNVHNSALLF</sequence>
<name>A0ABY5FPG9_9BACL</name>
<reference evidence="1" key="1">
    <citation type="submission" date="2022-07" db="EMBL/GenBank/DDBJ databases">
        <title>Complete genome of CX2.</title>
        <authorList>
            <person name="Cao G."/>
        </authorList>
    </citation>
    <scope>NUCLEOTIDE SEQUENCE</scope>
    <source>
        <strain evidence="1">CX2</strain>
    </source>
</reference>
<gene>
    <name evidence="1" type="ORF">NMQ00_02985</name>
</gene>
<evidence type="ECO:0000313" key="1">
    <source>
        <dbReference type="EMBL" id="UTT43481.1"/>
    </source>
</evidence>
<organism evidence="1 2">
    <name type="scientific">Exiguobacterium aurantiacum</name>
    <dbReference type="NCBI Taxonomy" id="33987"/>
    <lineage>
        <taxon>Bacteria</taxon>
        <taxon>Bacillati</taxon>
        <taxon>Bacillota</taxon>
        <taxon>Bacilli</taxon>
        <taxon>Bacillales</taxon>
        <taxon>Bacillales Family XII. Incertae Sedis</taxon>
        <taxon>Exiguobacterium</taxon>
    </lineage>
</organism>
<proteinExistence type="predicted"/>
<evidence type="ECO:0000313" key="2">
    <source>
        <dbReference type="Proteomes" id="UP001060325"/>
    </source>
</evidence>